<dbReference type="SUPFAM" id="SSF50249">
    <property type="entry name" value="Nucleic acid-binding proteins"/>
    <property type="match status" value="1"/>
</dbReference>
<reference evidence="2 3" key="1">
    <citation type="submission" date="2013-08" db="EMBL/GenBank/DDBJ databases">
        <authorList>
            <person name="Weinstock G."/>
            <person name="Sodergren E."/>
            <person name="Wylie T."/>
            <person name="Fulton L."/>
            <person name="Fulton R."/>
            <person name="Fronick C."/>
            <person name="O'Laughlin M."/>
            <person name="Godfrey J."/>
            <person name="Miner T."/>
            <person name="Herter B."/>
            <person name="Appelbaum E."/>
            <person name="Cordes M."/>
            <person name="Lek S."/>
            <person name="Wollam A."/>
            <person name="Pepin K.H."/>
            <person name="Palsikar V.B."/>
            <person name="Mitreva M."/>
            <person name="Wilson R.K."/>
        </authorList>
    </citation>
    <scope>NUCLEOTIDE SEQUENCE [LARGE SCALE GENOMIC DNA]</scope>
    <source>
        <strain evidence="2 3">ATCC 700627</strain>
    </source>
</reference>
<dbReference type="Pfam" id="PF00575">
    <property type="entry name" value="S1"/>
    <property type="match status" value="1"/>
</dbReference>
<dbReference type="GO" id="GO:0006412">
    <property type="term" value="P:translation"/>
    <property type="evidence" value="ECO:0007669"/>
    <property type="project" value="TreeGrafter"/>
</dbReference>
<dbReference type="Proteomes" id="UP000016637">
    <property type="component" value="Unassembled WGS sequence"/>
</dbReference>
<dbReference type="RefSeq" id="WP_021752342.1">
    <property type="nucleotide sequence ID" value="NZ_KI271798.1"/>
</dbReference>
<dbReference type="PROSITE" id="PS50126">
    <property type="entry name" value="S1"/>
    <property type="match status" value="1"/>
</dbReference>
<evidence type="ECO:0000259" key="1">
    <source>
        <dbReference type="PROSITE" id="PS50126"/>
    </source>
</evidence>
<dbReference type="GO" id="GO:0003735">
    <property type="term" value="F:structural constituent of ribosome"/>
    <property type="evidence" value="ECO:0007669"/>
    <property type="project" value="TreeGrafter"/>
</dbReference>
<accession>U2Q359</accession>
<dbReference type="PATRIC" id="fig|1321820.3.peg.1126"/>
<comment type="caution">
    <text evidence="2">The sequence shown here is derived from an EMBL/GenBank/DDBJ whole genome shotgun (WGS) entry which is preliminary data.</text>
</comment>
<evidence type="ECO:0000313" key="3">
    <source>
        <dbReference type="Proteomes" id="UP000016637"/>
    </source>
</evidence>
<proteinExistence type="predicted"/>
<dbReference type="PANTHER" id="PTHR10724">
    <property type="entry name" value="30S RIBOSOMAL PROTEIN S1"/>
    <property type="match status" value="1"/>
</dbReference>
<dbReference type="HOGENOM" id="CLU_128762_1_0_9"/>
<keyword evidence="3" id="KW-1185">Reference proteome</keyword>
<dbReference type="InterPro" id="IPR050437">
    <property type="entry name" value="Ribos_protein_bS1-like"/>
</dbReference>
<dbReference type="EMBL" id="AWVP01000072">
    <property type="protein sequence ID" value="ERK57195.1"/>
    <property type="molecule type" value="Genomic_DNA"/>
</dbReference>
<dbReference type="Gene3D" id="2.40.50.140">
    <property type="entry name" value="Nucleic acid-binding proteins"/>
    <property type="match status" value="1"/>
</dbReference>
<dbReference type="AlphaFoldDB" id="U2Q359"/>
<dbReference type="InterPro" id="IPR003029">
    <property type="entry name" value="S1_domain"/>
</dbReference>
<dbReference type="InterPro" id="IPR012340">
    <property type="entry name" value="NA-bd_OB-fold"/>
</dbReference>
<evidence type="ECO:0000313" key="2">
    <source>
        <dbReference type="EMBL" id="ERK57195.1"/>
    </source>
</evidence>
<name>U2Q359_9BACL</name>
<protein>
    <submittedName>
        <fullName evidence="2">Putative general stress protein 13</fullName>
    </submittedName>
</protein>
<dbReference type="eggNOG" id="COG1098">
    <property type="taxonomic scope" value="Bacteria"/>
</dbReference>
<dbReference type="SMART" id="SM00316">
    <property type="entry name" value="S1"/>
    <property type="match status" value="1"/>
</dbReference>
<organism evidence="2 3">
    <name type="scientific">Gemella bergeri ATCC 700627</name>
    <dbReference type="NCBI Taxonomy" id="1321820"/>
    <lineage>
        <taxon>Bacteria</taxon>
        <taxon>Bacillati</taxon>
        <taxon>Bacillota</taxon>
        <taxon>Bacilli</taxon>
        <taxon>Bacillales</taxon>
        <taxon>Gemellaceae</taxon>
        <taxon>Gemella</taxon>
    </lineage>
</organism>
<dbReference type="GO" id="GO:0003729">
    <property type="term" value="F:mRNA binding"/>
    <property type="evidence" value="ECO:0007669"/>
    <property type="project" value="TreeGrafter"/>
</dbReference>
<gene>
    <name evidence="2" type="ORF">HMPREF1983_01162</name>
</gene>
<feature type="domain" description="S1 motif" evidence="1">
    <location>
        <begin position="9"/>
        <end position="78"/>
    </location>
</feature>
<sequence>MSYREIQQGDIIKVKVTAVKPYGAFFETKNGQAGLIHISEITNCFIFDIGSYLKVGEVLDVKVLSIRDNKINATLNFKQKTQNNNKKEINSLDTLNFVYGFSTLKQNMKLWKKKAIMEIRNSK</sequence>